<gene>
    <name evidence="2" type="ORF">EDD27_7707</name>
</gene>
<sequence length="411" mass="45682">MNGVHEFAARPLVLTEDLSPSAVEAFLRVRGWQQIQHRDGLFSIWESVAQDASVMLPYNNSYRDFKARLRDALYTIADVYKIKTGEDLALEIASARSDILLLRADQETLDGSIPLSEAQNLLAGVKLMLTAAACSAIRPRASNRGRRPSAVNEFMTEEVRMGHTMRGSFVLTIFARHDESRTEELPAPASNGDRTIQAGAASARERSDGLTASQPEKLAPTSAEQAILGTYTRRVMTTLASGLEAACELLADSPEVELDDAIQRGASEELIRSLGTMTVHPGIRALDMSFRWSPIQPRPDVASRVIVRRPNPQRIERIREDLRAQPVVEQDDLLGHVIRLERAEGRTGVVVIDGHLGRTRRRVKMRLSGQDYRTAIRAHDEQRAILARGTVTLENRSWWLTGAVTVRLPLE</sequence>
<dbReference type="EMBL" id="SAUN01000001">
    <property type="protein sequence ID" value="RVX44937.1"/>
    <property type="molecule type" value="Genomic_DNA"/>
</dbReference>
<proteinExistence type="predicted"/>
<organism evidence="2 3">
    <name type="scientific">Nonomuraea polychroma</name>
    <dbReference type="NCBI Taxonomy" id="46176"/>
    <lineage>
        <taxon>Bacteria</taxon>
        <taxon>Bacillati</taxon>
        <taxon>Actinomycetota</taxon>
        <taxon>Actinomycetes</taxon>
        <taxon>Streptosporangiales</taxon>
        <taxon>Streptosporangiaceae</taxon>
        <taxon>Nonomuraea</taxon>
    </lineage>
</organism>
<feature type="region of interest" description="Disordered" evidence="1">
    <location>
        <begin position="199"/>
        <end position="218"/>
    </location>
</feature>
<protein>
    <submittedName>
        <fullName evidence="2">Uncharacterized protein</fullName>
    </submittedName>
</protein>
<evidence type="ECO:0000313" key="3">
    <source>
        <dbReference type="Proteomes" id="UP000284824"/>
    </source>
</evidence>
<dbReference type="AlphaFoldDB" id="A0A438MGQ0"/>
<evidence type="ECO:0000313" key="2">
    <source>
        <dbReference type="EMBL" id="RVX44937.1"/>
    </source>
</evidence>
<accession>A0A438MGQ0</accession>
<dbReference type="RefSeq" id="WP_127936637.1">
    <property type="nucleotide sequence ID" value="NZ_SAUN01000001.1"/>
</dbReference>
<keyword evidence="3" id="KW-1185">Reference proteome</keyword>
<name>A0A438MGQ0_9ACTN</name>
<reference evidence="2 3" key="1">
    <citation type="submission" date="2019-01" db="EMBL/GenBank/DDBJ databases">
        <title>Sequencing the genomes of 1000 actinobacteria strains.</title>
        <authorList>
            <person name="Klenk H.-P."/>
        </authorList>
    </citation>
    <scope>NUCLEOTIDE SEQUENCE [LARGE SCALE GENOMIC DNA]</scope>
    <source>
        <strain evidence="2 3">DSM 43925</strain>
    </source>
</reference>
<comment type="caution">
    <text evidence="2">The sequence shown here is derived from an EMBL/GenBank/DDBJ whole genome shotgun (WGS) entry which is preliminary data.</text>
</comment>
<dbReference type="OrthoDB" id="4124583at2"/>
<dbReference type="Proteomes" id="UP000284824">
    <property type="component" value="Unassembled WGS sequence"/>
</dbReference>
<evidence type="ECO:0000256" key="1">
    <source>
        <dbReference type="SAM" id="MobiDB-lite"/>
    </source>
</evidence>